<sequence length="104" mass="11019">MILRISAGGYRSGTLATAVLPGGIPVLQPGSRGLLPVTLPRLPFPWCGWDAWGCGGWSPVDVTSPTRPTCCPIPVLLREDVWDQASKPPPTASLRLTFPRTAAA</sequence>
<name>A0ABV0PCI3_9TELE</name>
<evidence type="ECO:0000313" key="1">
    <source>
        <dbReference type="EMBL" id="MEQ2181178.1"/>
    </source>
</evidence>
<comment type="caution">
    <text evidence="1">The sequence shown here is derived from an EMBL/GenBank/DDBJ whole genome shotgun (WGS) entry which is preliminary data.</text>
</comment>
<gene>
    <name evidence="1" type="ORF">GOODEAATRI_008690</name>
</gene>
<dbReference type="EMBL" id="JAHRIO010070434">
    <property type="protein sequence ID" value="MEQ2181178.1"/>
    <property type="molecule type" value="Genomic_DNA"/>
</dbReference>
<reference evidence="1 2" key="1">
    <citation type="submission" date="2021-06" db="EMBL/GenBank/DDBJ databases">
        <authorList>
            <person name="Palmer J.M."/>
        </authorList>
    </citation>
    <scope>NUCLEOTIDE SEQUENCE [LARGE SCALE GENOMIC DNA]</scope>
    <source>
        <strain evidence="1 2">GA_2019</strain>
        <tissue evidence="1">Muscle</tissue>
    </source>
</reference>
<evidence type="ECO:0000313" key="2">
    <source>
        <dbReference type="Proteomes" id="UP001476798"/>
    </source>
</evidence>
<protein>
    <submittedName>
        <fullName evidence="1">Uncharacterized protein</fullName>
    </submittedName>
</protein>
<accession>A0ABV0PCI3</accession>
<keyword evidence="2" id="KW-1185">Reference proteome</keyword>
<organism evidence="1 2">
    <name type="scientific">Goodea atripinnis</name>
    <dbReference type="NCBI Taxonomy" id="208336"/>
    <lineage>
        <taxon>Eukaryota</taxon>
        <taxon>Metazoa</taxon>
        <taxon>Chordata</taxon>
        <taxon>Craniata</taxon>
        <taxon>Vertebrata</taxon>
        <taxon>Euteleostomi</taxon>
        <taxon>Actinopterygii</taxon>
        <taxon>Neopterygii</taxon>
        <taxon>Teleostei</taxon>
        <taxon>Neoteleostei</taxon>
        <taxon>Acanthomorphata</taxon>
        <taxon>Ovalentaria</taxon>
        <taxon>Atherinomorphae</taxon>
        <taxon>Cyprinodontiformes</taxon>
        <taxon>Goodeidae</taxon>
        <taxon>Goodea</taxon>
    </lineage>
</organism>
<proteinExistence type="predicted"/>
<dbReference type="Proteomes" id="UP001476798">
    <property type="component" value="Unassembled WGS sequence"/>
</dbReference>